<dbReference type="Pfam" id="PF13411">
    <property type="entry name" value="MerR_1"/>
    <property type="match status" value="1"/>
</dbReference>
<evidence type="ECO:0000313" key="8">
    <source>
        <dbReference type="Proteomes" id="UP000569732"/>
    </source>
</evidence>
<feature type="coiled-coil region" evidence="5">
    <location>
        <begin position="76"/>
        <end position="106"/>
    </location>
</feature>
<evidence type="ECO:0000256" key="2">
    <source>
        <dbReference type="ARBA" id="ARBA00023015"/>
    </source>
</evidence>
<dbReference type="GO" id="GO:0003700">
    <property type="term" value="F:DNA-binding transcription factor activity"/>
    <property type="evidence" value="ECO:0007669"/>
    <property type="project" value="InterPro"/>
</dbReference>
<sequence>MFTIGQLCKQFNLSRSTLLYYDKIGLLKPSARSEANYRLYTEADKKKMELINTYRQTGLSLEEITQIVDSDESKSCSILEQRLLQLNKEINQLRQQQQVIIQLIEQQSLHAKSRNINKEQWVQLLRATGLTDADMTRWHIEFEKAMPEGHQDFLECLGIDEKEIKAIRAWSRQGDSLPE</sequence>
<dbReference type="InterPro" id="IPR009061">
    <property type="entry name" value="DNA-bd_dom_put_sf"/>
</dbReference>
<dbReference type="InterPro" id="IPR000551">
    <property type="entry name" value="MerR-type_HTH_dom"/>
</dbReference>
<gene>
    <name evidence="7" type="ORF">H0A36_08650</name>
</gene>
<keyword evidence="8" id="KW-1185">Reference proteome</keyword>
<dbReference type="SUPFAM" id="SSF46955">
    <property type="entry name" value="Putative DNA-binding domain"/>
    <property type="match status" value="1"/>
</dbReference>
<dbReference type="EMBL" id="JACCKB010000010">
    <property type="protein sequence ID" value="NYZ66081.1"/>
    <property type="molecule type" value="Genomic_DNA"/>
</dbReference>
<dbReference type="GO" id="GO:0003677">
    <property type="term" value="F:DNA binding"/>
    <property type="evidence" value="ECO:0007669"/>
    <property type="project" value="UniProtKB-KW"/>
</dbReference>
<evidence type="ECO:0000259" key="6">
    <source>
        <dbReference type="PROSITE" id="PS50937"/>
    </source>
</evidence>
<keyword evidence="1" id="KW-0678">Repressor</keyword>
<evidence type="ECO:0000256" key="1">
    <source>
        <dbReference type="ARBA" id="ARBA00022491"/>
    </source>
</evidence>
<dbReference type="Gene3D" id="1.10.1660.10">
    <property type="match status" value="1"/>
</dbReference>
<keyword evidence="2" id="KW-0805">Transcription regulation</keyword>
<evidence type="ECO:0000313" key="7">
    <source>
        <dbReference type="EMBL" id="NYZ66081.1"/>
    </source>
</evidence>
<reference evidence="7 8" key="1">
    <citation type="submission" date="2020-07" db="EMBL/GenBank/DDBJ databases">
        <title>Endozoicomonas sp. nov., isolated from sediment.</title>
        <authorList>
            <person name="Gu T."/>
        </authorList>
    </citation>
    <scope>NUCLEOTIDE SEQUENCE [LARGE SCALE GENOMIC DNA]</scope>
    <source>
        <strain evidence="7 8">SM1973</strain>
    </source>
</reference>
<keyword evidence="5" id="KW-0175">Coiled coil</keyword>
<dbReference type="PANTHER" id="PTHR30204:SF69">
    <property type="entry name" value="MERR-FAMILY TRANSCRIPTIONAL REGULATOR"/>
    <property type="match status" value="1"/>
</dbReference>
<dbReference type="SMART" id="SM00422">
    <property type="entry name" value="HTH_MERR"/>
    <property type="match status" value="1"/>
</dbReference>
<accession>A0A853I865</accession>
<keyword evidence="4" id="KW-0804">Transcription</keyword>
<proteinExistence type="predicted"/>
<dbReference type="AlphaFoldDB" id="A0A853I865"/>
<evidence type="ECO:0000256" key="5">
    <source>
        <dbReference type="SAM" id="Coils"/>
    </source>
</evidence>
<organism evidence="7 8">
    <name type="scientific">Spartinivicinus marinus</name>
    <dbReference type="NCBI Taxonomy" id="2994442"/>
    <lineage>
        <taxon>Bacteria</taxon>
        <taxon>Pseudomonadati</taxon>
        <taxon>Pseudomonadota</taxon>
        <taxon>Gammaproteobacteria</taxon>
        <taxon>Oceanospirillales</taxon>
        <taxon>Zooshikellaceae</taxon>
        <taxon>Spartinivicinus</taxon>
    </lineage>
</organism>
<dbReference type="RefSeq" id="WP_180568113.1">
    <property type="nucleotide sequence ID" value="NZ_JACCKB010000010.1"/>
</dbReference>
<feature type="domain" description="HTH merR-type" evidence="6">
    <location>
        <begin position="1"/>
        <end position="70"/>
    </location>
</feature>
<protein>
    <submittedName>
        <fullName evidence="7">MerR family transcriptional regulator</fullName>
    </submittedName>
</protein>
<dbReference type="PROSITE" id="PS50937">
    <property type="entry name" value="HTH_MERR_2"/>
    <property type="match status" value="1"/>
</dbReference>
<comment type="caution">
    <text evidence="7">The sequence shown here is derived from an EMBL/GenBank/DDBJ whole genome shotgun (WGS) entry which is preliminary data.</text>
</comment>
<keyword evidence="3" id="KW-0238">DNA-binding</keyword>
<dbReference type="PANTHER" id="PTHR30204">
    <property type="entry name" value="REDOX-CYCLING DRUG-SENSING TRANSCRIPTIONAL ACTIVATOR SOXR"/>
    <property type="match status" value="1"/>
</dbReference>
<evidence type="ECO:0000256" key="3">
    <source>
        <dbReference type="ARBA" id="ARBA00023125"/>
    </source>
</evidence>
<evidence type="ECO:0000256" key="4">
    <source>
        <dbReference type="ARBA" id="ARBA00023163"/>
    </source>
</evidence>
<name>A0A853I865_9GAMM</name>
<dbReference type="Proteomes" id="UP000569732">
    <property type="component" value="Unassembled WGS sequence"/>
</dbReference>
<dbReference type="InterPro" id="IPR047057">
    <property type="entry name" value="MerR_fam"/>
</dbReference>